<sequence>MSSSRKVNNDDPRLSRIRENQRRSRARKREYMEDLERRWQKCKEMGVQANVELQQAARKVIEENALLREILSEAGIVHEEVERRLQVLKDKRKDALAASGAGSDIVSGGNRCEDNGCGGGSRALDGLEEFFNEFELLPLPQAASSATSLAGDSLDLSLGDSVSMGDGGASFSATQNLQTPGYDAGLLEDFPNLDELDTSEFLENV</sequence>
<feature type="region of interest" description="Disordered" evidence="1">
    <location>
        <begin position="1"/>
        <end position="30"/>
    </location>
</feature>
<reference evidence="2 3" key="1">
    <citation type="submission" date="2017-04" db="EMBL/GenBank/DDBJ databases">
        <title>Draft genome sequence of Tuber borchii Vittad., a whitish edible truffle.</title>
        <authorList>
            <consortium name="DOE Joint Genome Institute"/>
            <person name="Murat C."/>
            <person name="Kuo A."/>
            <person name="Barry K.W."/>
            <person name="Clum A."/>
            <person name="Dockter R.B."/>
            <person name="Fauchery L."/>
            <person name="Iotti M."/>
            <person name="Kohler A."/>
            <person name="Labutti K."/>
            <person name="Lindquist E.A."/>
            <person name="Lipzen A."/>
            <person name="Ohm R.A."/>
            <person name="Wang M."/>
            <person name="Grigoriev I.V."/>
            <person name="Zambonelli A."/>
            <person name="Martin F.M."/>
        </authorList>
    </citation>
    <scope>NUCLEOTIDE SEQUENCE [LARGE SCALE GENOMIC DNA]</scope>
    <source>
        <strain evidence="2 3">Tbo3840</strain>
    </source>
</reference>
<evidence type="ECO:0000313" key="3">
    <source>
        <dbReference type="Proteomes" id="UP000244722"/>
    </source>
</evidence>
<evidence type="ECO:0000313" key="2">
    <source>
        <dbReference type="EMBL" id="PUU78569.1"/>
    </source>
</evidence>
<dbReference type="STRING" id="42251.A0A2T6ZSU4"/>
<accession>A0A2T6ZSU4</accession>
<dbReference type="AlphaFoldDB" id="A0A2T6ZSU4"/>
<dbReference type="PANTHER" id="PTHR42070">
    <property type="entry name" value="FILAMENT ASSOCIATED PROTEIN, PUTATIVE (AFU_ORTHOLOGUE AFUA_8G06630)-RELATED"/>
    <property type="match status" value="1"/>
</dbReference>
<gene>
    <name evidence="2" type="ORF">B9Z19DRAFT_64425</name>
</gene>
<comment type="caution">
    <text evidence="2">The sequence shown here is derived from an EMBL/GenBank/DDBJ whole genome shotgun (WGS) entry which is preliminary data.</text>
</comment>
<proteinExistence type="predicted"/>
<evidence type="ECO:0000256" key="1">
    <source>
        <dbReference type="SAM" id="MobiDB-lite"/>
    </source>
</evidence>
<protein>
    <recommendedName>
        <fullName evidence="4">BZIP domain-containing protein</fullName>
    </recommendedName>
</protein>
<name>A0A2T6ZSU4_TUBBO</name>
<organism evidence="2 3">
    <name type="scientific">Tuber borchii</name>
    <name type="common">White truffle</name>
    <dbReference type="NCBI Taxonomy" id="42251"/>
    <lineage>
        <taxon>Eukaryota</taxon>
        <taxon>Fungi</taxon>
        <taxon>Dikarya</taxon>
        <taxon>Ascomycota</taxon>
        <taxon>Pezizomycotina</taxon>
        <taxon>Pezizomycetes</taxon>
        <taxon>Pezizales</taxon>
        <taxon>Tuberaceae</taxon>
        <taxon>Tuber</taxon>
    </lineage>
</organism>
<dbReference type="Gene3D" id="1.20.5.170">
    <property type="match status" value="1"/>
</dbReference>
<dbReference type="PANTHER" id="PTHR42070:SF1">
    <property type="entry name" value="FILAMENT ASSOCIATED PROTEIN, PUTATIVE (AFU_ORTHOLOGUE AFUA_8G06630)-RELATED"/>
    <property type="match status" value="1"/>
</dbReference>
<feature type="compositionally biased region" description="Basic and acidic residues" evidence="1">
    <location>
        <begin position="7"/>
        <end position="22"/>
    </location>
</feature>
<dbReference type="CDD" id="cd14688">
    <property type="entry name" value="bZIP_YAP"/>
    <property type="match status" value="1"/>
</dbReference>
<evidence type="ECO:0008006" key="4">
    <source>
        <dbReference type="Google" id="ProtNLM"/>
    </source>
</evidence>
<dbReference type="Proteomes" id="UP000244722">
    <property type="component" value="Unassembled WGS sequence"/>
</dbReference>
<keyword evidence="3" id="KW-1185">Reference proteome</keyword>
<dbReference type="EMBL" id="NESQ01000116">
    <property type="protein sequence ID" value="PUU78569.1"/>
    <property type="molecule type" value="Genomic_DNA"/>
</dbReference>
<dbReference type="OrthoDB" id="4505928at2759"/>